<proteinExistence type="predicted"/>
<evidence type="ECO:0000313" key="1">
    <source>
        <dbReference type="Proteomes" id="UP000887579"/>
    </source>
</evidence>
<accession>A0AC34GV33</accession>
<reference evidence="2" key="1">
    <citation type="submission" date="2022-11" db="UniProtKB">
        <authorList>
            <consortium name="WormBaseParasite"/>
        </authorList>
    </citation>
    <scope>IDENTIFICATION</scope>
</reference>
<dbReference type="WBParaSite" id="ES5_v2.g8777.t1">
    <property type="protein sequence ID" value="ES5_v2.g8777.t1"/>
    <property type="gene ID" value="ES5_v2.g8777"/>
</dbReference>
<name>A0AC34GV33_9BILA</name>
<organism evidence="1 2">
    <name type="scientific">Panagrolaimus sp. ES5</name>
    <dbReference type="NCBI Taxonomy" id="591445"/>
    <lineage>
        <taxon>Eukaryota</taxon>
        <taxon>Metazoa</taxon>
        <taxon>Ecdysozoa</taxon>
        <taxon>Nematoda</taxon>
        <taxon>Chromadorea</taxon>
        <taxon>Rhabditida</taxon>
        <taxon>Tylenchina</taxon>
        <taxon>Panagrolaimomorpha</taxon>
        <taxon>Panagrolaimoidea</taxon>
        <taxon>Panagrolaimidae</taxon>
        <taxon>Panagrolaimus</taxon>
    </lineage>
</organism>
<protein>
    <submittedName>
        <fullName evidence="2">EB domain-containing protein</fullName>
    </submittedName>
</protein>
<sequence>MKNIFHVILYNLFYLLFFTQICYGAFSPCSGKAKLSEECDRDSDCENKGSICLRGACHCHPFYVKMASEKGGLPRCVRLPAKIGADCSTKCREPLFCRNGKCQCVQRGSTSILNGECVSISKVGDRCSRHYDCTSPFSACVAHTCVCISGTVQQGSKCVATSNCPFGGQPTSTCIRRALMAHIPNFVEHADNCPEGSMCITTPDSPIGHCCPKVCPLGTVIDNNYTCMPGSTPSSGSSIGNLTRLGLLRRCPSDTHFCHYLSGDSFAQAACCKRPCNAMAPEALYLNGECVARGQLGAECHKHEQCGAAEGMECHKNVCRCATGFKPETDETTNPMTNPSQKCVRSCEAGSFTRDTTCLVKSVLGGPCFVQAQCPENAGCYRGRCLCKCDHRKTSNNKCIKVEVPTTPPPQPGPLPVVPGIGNSQGQDFFNIIGNIGNLFGANNRAPPLPIIIQQ</sequence>
<dbReference type="Proteomes" id="UP000887579">
    <property type="component" value="Unplaced"/>
</dbReference>
<evidence type="ECO:0000313" key="2">
    <source>
        <dbReference type="WBParaSite" id="ES5_v2.g8777.t1"/>
    </source>
</evidence>